<keyword evidence="2" id="KW-1185">Reference proteome</keyword>
<dbReference type="OrthoDB" id="5945798at2759"/>
<gene>
    <name evidence="1" type="ORF">KFK09_013892</name>
</gene>
<evidence type="ECO:0000313" key="1">
    <source>
        <dbReference type="EMBL" id="KAI0507764.1"/>
    </source>
</evidence>
<dbReference type="PANTHER" id="PTHR47780:SF1">
    <property type="entry name" value="PROTEIN SET DOMAIN GROUP 41"/>
    <property type="match status" value="1"/>
</dbReference>
<dbReference type="PANTHER" id="PTHR47780">
    <property type="entry name" value="PROTEIN SET DOMAIN GROUP 41"/>
    <property type="match status" value="1"/>
</dbReference>
<evidence type="ECO:0000313" key="2">
    <source>
        <dbReference type="Proteomes" id="UP000829196"/>
    </source>
</evidence>
<comment type="caution">
    <text evidence="1">The sequence shown here is derived from an EMBL/GenBank/DDBJ whole genome shotgun (WGS) entry which is preliminary data.</text>
</comment>
<dbReference type="InterPro" id="IPR046341">
    <property type="entry name" value="SET_dom_sf"/>
</dbReference>
<protein>
    <recommendedName>
        <fullName evidence="3">SET domain-containing protein</fullName>
    </recommendedName>
</protein>
<dbReference type="SUPFAM" id="SSF82199">
    <property type="entry name" value="SET domain"/>
    <property type="match status" value="1"/>
</dbReference>
<name>A0A8T3BA71_DENNO</name>
<reference evidence="1" key="1">
    <citation type="journal article" date="2022" name="Front. Genet.">
        <title>Chromosome-Scale Assembly of the Dendrobium nobile Genome Provides Insights Into the Molecular Mechanism of the Biosynthesis of the Medicinal Active Ingredient of Dendrobium.</title>
        <authorList>
            <person name="Xu Q."/>
            <person name="Niu S.-C."/>
            <person name="Li K.-L."/>
            <person name="Zheng P.-J."/>
            <person name="Zhang X.-J."/>
            <person name="Jia Y."/>
            <person name="Liu Y."/>
            <person name="Niu Y.-X."/>
            <person name="Yu L.-H."/>
            <person name="Chen D.-F."/>
            <person name="Zhang G.-Q."/>
        </authorList>
    </citation>
    <scope>NUCLEOTIDE SEQUENCE</scope>
    <source>
        <tissue evidence="1">Leaf</tissue>
    </source>
</reference>
<dbReference type="Gene3D" id="2.170.270.10">
    <property type="entry name" value="SET domain"/>
    <property type="match status" value="1"/>
</dbReference>
<accession>A0A8T3BA71</accession>
<dbReference type="CDD" id="cd20071">
    <property type="entry name" value="SET_SMYD"/>
    <property type="match status" value="1"/>
</dbReference>
<dbReference type="Proteomes" id="UP000829196">
    <property type="component" value="Unassembled WGS sequence"/>
</dbReference>
<proteinExistence type="predicted"/>
<organism evidence="1 2">
    <name type="scientific">Dendrobium nobile</name>
    <name type="common">Orchid</name>
    <dbReference type="NCBI Taxonomy" id="94219"/>
    <lineage>
        <taxon>Eukaryota</taxon>
        <taxon>Viridiplantae</taxon>
        <taxon>Streptophyta</taxon>
        <taxon>Embryophyta</taxon>
        <taxon>Tracheophyta</taxon>
        <taxon>Spermatophyta</taxon>
        <taxon>Magnoliopsida</taxon>
        <taxon>Liliopsida</taxon>
        <taxon>Asparagales</taxon>
        <taxon>Orchidaceae</taxon>
        <taxon>Epidendroideae</taxon>
        <taxon>Malaxideae</taxon>
        <taxon>Dendrobiinae</taxon>
        <taxon>Dendrobium</taxon>
    </lineage>
</organism>
<sequence>MEIRARDDTPMSNDLTPAIPPIAASLHDKFLPSHCSSCFVRLPSSSSSTSLHSTSTNPSLSCSRCSATVQYCSTECAAADSDRHLSTGECSLFALCAPSPTEDTTDVRAALRLIHLFERLGLLSSPVPCRDSPRRIGGLLASGLVEVMDEGGELAERIREGATLMARARNCRLVEGCRLQKVSIEEEVLWAVMTNAVEVEIGDLGGLGVAVYGPCFSWFNHSCVPNACYRFELSSGFKTIRPCDLGSFKVLPAGGVGEALDAWKTWTYVENSLARGLCWFGPRIIIRNIKPLKKDDEVCIAYTDLLQPKAPRHFDLWSRYRFVCHCKRCCVSPQMYMDYILSCDARSLNLENNRCSDSEWMDVSDYLEEAIAEYMFDGNPEICCRKLEDMLCHSFHCIPSDALESRFRLHPLHFLSLKTCIVLSSACRIQASNVDDVSKKFKMARAAAACSLLIACATHHLFMSDTSIIQNTALFWISAGESILYLIRIAKSSGQFAVSDINLTFVGSHFAIEGQSKSQEGLLVSSARFIDSVSLIMINLWPFLANGHSYMECIENPANFRSLQITNSNMCRNDGRNAGYVGKYGGREYIVEWNGMHELAVCCLIYARYLANICHGPESYLSGKVGYLKRVLKETVL</sequence>
<evidence type="ECO:0008006" key="3">
    <source>
        <dbReference type="Google" id="ProtNLM"/>
    </source>
</evidence>
<dbReference type="AlphaFoldDB" id="A0A8T3BA71"/>
<dbReference type="EMBL" id="JAGYWB010000010">
    <property type="protein sequence ID" value="KAI0507764.1"/>
    <property type="molecule type" value="Genomic_DNA"/>
</dbReference>